<dbReference type="EMBL" id="MU267836">
    <property type="protein sequence ID" value="KAH7908230.1"/>
    <property type="molecule type" value="Genomic_DNA"/>
</dbReference>
<name>A0ACB8A5B0_9AGAM</name>
<dbReference type="Proteomes" id="UP000790377">
    <property type="component" value="Unassembled WGS sequence"/>
</dbReference>
<comment type="caution">
    <text evidence="1">The sequence shown here is derived from an EMBL/GenBank/DDBJ whole genome shotgun (WGS) entry which is preliminary data.</text>
</comment>
<evidence type="ECO:0000313" key="1">
    <source>
        <dbReference type="EMBL" id="KAH7908230.1"/>
    </source>
</evidence>
<keyword evidence="2" id="KW-1185">Reference proteome</keyword>
<organism evidence="1 2">
    <name type="scientific">Hygrophoropsis aurantiaca</name>
    <dbReference type="NCBI Taxonomy" id="72124"/>
    <lineage>
        <taxon>Eukaryota</taxon>
        <taxon>Fungi</taxon>
        <taxon>Dikarya</taxon>
        <taxon>Basidiomycota</taxon>
        <taxon>Agaricomycotina</taxon>
        <taxon>Agaricomycetes</taxon>
        <taxon>Agaricomycetidae</taxon>
        <taxon>Boletales</taxon>
        <taxon>Coniophorineae</taxon>
        <taxon>Hygrophoropsidaceae</taxon>
        <taxon>Hygrophoropsis</taxon>
    </lineage>
</organism>
<sequence length="443" mass="48955">MAAITMPINAVDLQLFEFERVLDENPAAHNMVVLGTLPSTATPLQQSPSSSPSVQPPGSRLHAILRIEKTVLPSPTNINTDAGADHTTASTQKSLPFKFAHTHLIEHNDIYSLHFASLVYDSDPNSTSYLQNQSLDLPPAVNTDILKSTVNPIPPDVKISVIFPATDIHIRKYTRQEIAMVRETPSLYTQVVRPYIETLPEAHSQWISDIISGKSEAEAVLYPSAEFPAFPSSSSLPPYGSSTTPPATSPNSVTPFILLPDLKWDRRTPSTLYLLVIACDPALRSLRDLRGEHVGMLVQMRTVVRWVVAMRWGLGRRKGAGERGVDEDRWQGGSSALKMYIHYQPSYYRFHVHVVPASSSPAAAARDSVGGAWLLDDVIELLKLDPNMFQRLTLTYGLGTEHALYIGLIEGGADEEMVHVRNTRDNGDPSRAKERADSRKHQT</sequence>
<reference evidence="1" key="1">
    <citation type="journal article" date="2021" name="New Phytol.">
        <title>Evolutionary innovations through gain and loss of genes in the ectomycorrhizal Boletales.</title>
        <authorList>
            <person name="Wu G."/>
            <person name="Miyauchi S."/>
            <person name="Morin E."/>
            <person name="Kuo A."/>
            <person name="Drula E."/>
            <person name="Varga T."/>
            <person name="Kohler A."/>
            <person name="Feng B."/>
            <person name="Cao Y."/>
            <person name="Lipzen A."/>
            <person name="Daum C."/>
            <person name="Hundley H."/>
            <person name="Pangilinan J."/>
            <person name="Johnson J."/>
            <person name="Barry K."/>
            <person name="LaButti K."/>
            <person name="Ng V."/>
            <person name="Ahrendt S."/>
            <person name="Min B."/>
            <person name="Choi I.G."/>
            <person name="Park H."/>
            <person name="Plett J.M."/>
            <person name="Magnuson J."/>
            <person name="Spatafora J.W."/>
            <person name="Nagy L.G."/>
            <person name="Henrissat B."/>
            <person name="Grigoriev I.V."/>
            <person name="Yang Z.L."/>
            <person name="Xu J."/>
            <person name="Martin F.M."/>
        </authorList>
    </citation>
    <scope>NUCLEOTIDE SEQUENCE</scope>
    <source>
        <strain evidence="1">ATCC 28755</strain>
    </source>
</reference>
<evidence type="ECO:0000313" key="2">
    <source>
        <dbReference type="Proteomes" id="UP000790377"/>
    </source>
</evidence>
<protein>
    <submittedName>
        <fullName evidence="1">HIT-like domain-containing protein</fullName>
    </submittedName>
</protein>
<gene>
    <name evidence="1" type="ORF">BJ138DRAFT_1158162</name>
</gene>
<accession>A0ACB8A5B0</accession>
<proteinExistence type="predicted"/>